<feature type="region of interest" description="Disordered" evidence="4">
    <location>
        <begin position="962"/>
        <end position="1100"/>
    </location>
</feature>
<evidence type="ECO:0000313" key="8">
    <source>
        <dbReference type="RefSeq" id="XP_022246242.1"/>
    </source>
</evidence>
<keyword evidence="6" id="KW-1185">Reference proteome</keyword>
<evidence type="ECO:0000313" key="6">
    <source>
        <dbReference type="Proteomes" id="UP000694941"/>
    </source>
</evidence>
<feature type="compositionally biased region" description="Polar residues" evidence="4">
    <location>
        <begin position="520"/>
        <end position="539"/>
    </location>
</feature>
<dbReference type="SMART" id="SM00558">
    <property type="entry name" value="JmjC"/>
    <property type="match status" value="1"/>
</dbReference>
<feature type="region of interest" description="Disordered" evidence="4">
    <location>
        <begin position="671"/>
        <end position="712"/>
    </location>
</feature>
<feature type="region of interest" description="Disordered" evidence="4">
    <location>
        <begin position="557"/>
        <end position="584"/>
    </location>
</feature>
<dbReference type="RefSeq" id="XP_013778543.1">
    <property type="nucleotide sequence ID" value="XM_013923089.2"/>
</dbReference>
<feature type="compositionally biased region" description="Low complexity" evidence="4">
    <location>
        <begin position="688"/>
        <end position="702"/>
    </location>
</feature>
<comment type="subcellular location">
    <subcellularLocation>
        <location evidence="1">Nucleus</location>
    </subcellularLocation>
</comment>
<feature type="compositionally biased region" description="Basic and acidic residues" evidence="4">
    <location>
        <begin position="974"/>
        <end position="986"/>
    </location>
</feature>
<sequence>MSNLEVQKVSDEACTANSFPKHDTSIPMINNKTESVNRDSNQVKDTISNIPHIDYNYVQRVMHPTGLVHTAISATGAYTQLSNATESIRMSGARLPPTQLGTYGMTSPRVFPTHPVSGLASSGHMDQHTLHSQVYRQMLPQHTMLPPQYRSPVGVDMLWTQKYPHLSSLPNSWALAQAHYQEELRVMAHERDRQTRVESEQREEQYRLERMKIEREKSEKGRREHQEKRQQEKERRVQEKQEKEYQERERLKRVYVDRERQEEDHERERAAREVQQHFEESLRLANQKKHTGWSPIVNLPLTKSPVVDRDSPGIVRPDQGLFKLKREKIKEQMDTEVKEKHGTMGTQIRQESDCWLVPMQHQNHAVEQHIQYNKKHSFIYPQQQASSSRLNQECYSPKQNRPSPGPAQSKTEPSFSLYGYQPFQHMYITPAQLKAREESKNLIAPLQPVGTSSEVLAEKDYTVVGGPSRTGTPSSSRSNSSEIRPLALSPKQSLKLVQECSSSPQMLVGGDGVFKPYDYSASSPAPAHQNTPSPKRVVTSQYSLPLQDQPQNLVKQEYQKHQLKHGAPTPQSSTPPETFSGGYSISHLSAKGNISLSPTTFSNSLIQAGLVPNPIYTSTVGSVSTTTATQAIVDGVPSSVLVHPYMHQTSSISKLPDTSLSKTNSVLNLESHSQVSSCSSETRPVDRTSSTSPLTKKSSIPSVMARQSPSPMLLSSTKLQTVPVYNLPVTSPTNEPIPPVSNTSLAQIQPLNLHSTSVLASTKRGLAKEDIYSKRQRKKEDLVSQPNIQNVMIEEITSASKVSTVPTFVTCTTVVTQQSSSFMDSFCSFVSSSQLSTQDSYHRYSKHAKVRHKSKAIVANSKDISEIPSSIGSASTGQGQTLDSDTEIRITPSPALSTYTNYSSSSGSSNTNHTKLKKAWLQRHSENEDKTNVENAESLVKNPGVAVVKVEDIDLNAPLVSTASSAHSTVNSKSSEKNSSNKELKNKTKNNSATREEDSTSSASETEREIKRGKTSRKRISKTQEKGSSHKKIKQRENSIERNPEDGDTKIQKEESNQIITENVKGPTKQGRRGRRPKARGNDSDTPHKKKALKPFETPSIARLKRTGEPFLQNGPCCEVAPKLSKCRECRMTPHQRNKKMPNIFCRFYAFRKLRYGKNGAILSAGFSEPSDASEEDCRLWMPTTDSPPDDLDLDTAKFLLTHVGDQFCDLVNQEREAKSIHMSENKIITWKQVVQGVREMCDVCETTLFNIHWVCHKCGFVVCIDCYKARKYGTVKEEDCPPKDRDEYQWLLCNNRLPHEQDKLMLTQIIADTALWDVGKKLHELRVRWNITAYCKCHQNSKEKNTEGKKSTNGICKQLMSAVTKCFTERETGPVNGLAGQTRATRKSSKVNGISNLINKEEALCGYSSESGGSPLSWLADVALNSSGKMLDRGKNERFIKGNESSSALVEKSSDEIPGSDDERNDSFSTLRELLIRPSGKNGNGGSSNSNVINNQRKTLTSSLEEVISCVIEHGVGKLDKTVKEEKQLKYFVRRYPKVERGMGLPPIRVFTLAESMLLYPDVPHSWLCNGKLLLLHDSQHNENLSIFQEQWKRGQPVMVDNVTSKLDMSLWHPESFTRDFGDVKNDLVNCRTGAILPNLPMRKFWDGFESFSKRMKDDNGDYMLLKLKDWPPGEDFSELLPSRFQDLMNVLPLPEYTHRNGLLNLAGRLPECFVRPDLGPKMYNAYGSAVYSKKGTTNLHLDVSDAVNVMVYVGIPKDGKNDDYIEEAFKAIEEGGCEVLTQKRVREKGMKPGALWHIYNARDADKIRDLLNKVALERGEKPEAHHDPIHDQSWYINEELRDRLYKEYGVEGYAIVQCLGDAVFIPAGAPHQVRNLHSCIKVAEDFVSPENIAHCFTLTQEFRDLTDTHTNHEDKLQIKNIIYHTVKDALSLLEGKEPDKKK</sequence>
<proteinExistence type="predicted"/>
<dbReference type="SUPFAM" id="SSF51197">
    <property type="entry name" value="Clavaminate synthase-like"/>
    <property type="match status" value="1"/>
</dbReference>
<evidence type="ECO:0000313" key="7">
    <source>
        <dbReference type="RefSeq" id="XP_013778543.1"/>
    </source>
</evidence>
<feature type="compositionally biased region" description="Polar residues" evidence="4">
    <location>
        <begin position="386"/>
        <end position="414"/>
    </location>
</feature>
<evidence type="ECO:0000256" key="1">
    <source>
        <dbReference type="ARBA" id="ARBA00004123"/>
    </source>
</evidence>
<feature type="compositionally biased region" description="Low complexity" evidence="4">
    <location>
        <begin position="466"/>
        <end position="481"/>
    </location>
</feature>
<feature type="region of interest" description="Disordered" evidence="4">
    <location>
        <begin position="386"/>
        <end position="415"/>
    </location>
</feature>
<dbReference type="PANTHER" id="PTHR12549:SF38">
    <property type="entry name" value="JMJC DOMAIN-CONTAINING HISTONE DEMETHYLASE 2, ISOFORM A"/>
    <property type="match status" value="1"/>
</dbReference>
<dbReference type="Proteomes" id="UP000694941">
    <property type="component" value="Unplaced"/>
</dbReference>
<dbReference type="PROSITE" id="PS51184">
    <property type="entry name" value="JMJC"/>
    <property type="match status" value="1"/>
</dbReference>
<feature type="domain" description="JmjC" evidence="5">
    <location>
        <begin position="1700"/>
        <end position="1905"/>
    </location>
</feature>
<dbReference type="Pfam" id="PF02373">
    <property type="entry name" value="JmjC"/>
    <property type="match status" value="1"/>
</dbReference>
<evidence type="ECO:0000256" key="3">
    <source>
        <dbReference type="ARBA" id="ARBA00023242"/>
    </source>
</evidence>
<accession>A0ABM1BBA4</accession>
<feature type="compositionally biased region" description="Polar residues" evidence="4">
    <location>
        <begin position="569"/>
        <end position="584"/>
    </location>
</feature>
<dbReference type="Gene3D" id="2.60.120.650">
    <property type="entry name" value="Cupin"/>
    <property type="match status" value="1"/>
</dbReference>
<feature type="region of interest" description="Disordered" evidence="4">
    <location>
        <begin position="519"/>
        <end position="539"/>
    </location>
</feature>
<protein>
    <submittedName>
        <fullName evidence="7 8">Lysine-specific demethylase 3B-like isoform X1</fullName>
    </submittedName>
</protein>
<feature type="compositionally biased region" description="Basic and acidic residues" evidence="4">
    <location>
        <begin position="1035"/>
        <end position="1056"/>
    </location>
</feature>
<feature type="region of interest" description="Disordered" evidence="4">
    <location>
        <begin position="190"/>
        <end position="244"/>
    </location>
</feature>
<dbReference type="PANTHER" id="PTHR12549">
    <property type="entry name" value="JMJC DOMAIN-CONTAINING HISTONE DEMETHYLATION PROTEIN"/>
    <property type="match status" value="1"/>
</dbReference>
<organism evidence="6 7">
    <name type="scientific">Limulus polyphemus</name>
    <name type="common">Atlantic horseshoe crab</name>
    <dbReference type="NCBI Taxonomy" id="6850"/>
    <lineage>
        <taxon>Eukaryota</taxon>
        <taxon>Metazoa</taxon>
        <taxon>Ecdysozoa</taxon>
        <taxon>Arthropoda</taxon>
        <taxon>Chelicerata</taxon>
        <taxon>Merostomata</taxon>
        <taxon>Xiphosura</taxon>
        <taxon>Limulidae</taxon>
        <taxon>Limulus</taxon>
    </lineage>
</organism>
<keyword evidence="2" id="KW-0479">Metal-binding</keyword>
<feature type="compositionally biased region" description="Low complexity" evidence="4">
    <location>
        <begin position="671"/>
        <end position="680"/>
    </location>
</feature>
<evidence type="ECO:0000256" key="4">
    <source>
        <dbReference type="SAM" id="MobiDB-lite"/>
    </source>
</evidence>
<feature type="region of interest" description="Disordered" evidence="4">
    <location>
        <begin position="462"/>
        <end position="485"/>
    </location>
</feature>
<reference evidence="7 8" key="1">
    <citation type="submission" date="2025-05" db="UniProtKB">
        <authorList>
            <consortium name="RefSeq"/>
        </authorList>
    </citation>
    <scope>IDENTIFICATION</scope>
    <source>
        <tissue evidence="7 8">Muscle</tissue>
    </source>
</reference>
<dbReference type="InterPro" id="IPR045109">
    <property type="entry name" value="LSDs-like"/>
</dbReference>
<feature type="compositionally biased region" description="Low complexity" evidence="4">
    <location>
        <begin position="897"/>
        <end position="912"/>
    </location>
</feature>
<dbReference type="GeneID" id="106463117"/>
<dbReference type="RefSeq" id="XP_022246242.1">
    <property type="nucleotide sequence ID" value="XM_022390534.1"/>
</dbReference>
<dbReference type="InterPro" id="IPR003347">
    <property type="entry name" value="JmjC_dom"/>
</dbReference>
<feature type="region of interest" description="Disordered" evidence="4">
    <location>
        <begin position="893"/>
        <end position="914"/>
    </location>
</feature>
<feature type="compositionally biased region" description="Basic residues" evidence="4">
    <location>
        <begin position="1070"/>
        <end position="1079"/>
    </location>
</feature>
<keyword evidence="3" id="KW-0539">Nucleus</keyword>
<name>A0ABM1BBA4_LIMPO</name>
<feature type="region of interest" description="Disordered" evidence="4">
    <location>
        <begin position="1436"/>
        <end position="1467"/>
    </location>
</feature>
<evidence type="ECO:0000256" key="2">
    <source>
        <dbReference type="ARBA" id="ARBA00022723"/>
    </source>
</evidence>
<gene>
    <name evidence="7 8" type="primary">LOC106463117</name>
</gene>
<evidence type="ECO:0000259" key="5">
    <source>
        <dbReference type="PROSITE" id="PS51184"/>
    </source>
</evidence>